<dbReference type="EMBL" id="FP565814">
    <property type="protein sequence ID" value="CBH22969.1"/>
    <property type="molecule type" value="Genomic_DNA"/>
</dbReference>
<dbReference type="Proteomes" id="UP000000933">
    <property type="component" value="Chromosome"/>
</dbReference>
<keyword evidence="1" id="KW-0472">Membrane</keyword>
<sequence>MRAPFSPLSFFSPRSVHNVAYRLALLISVGGLVLLAMAGPGDDLQTTLGATGLVGAGLLVGLGALLRFLGYIEEGAADRDGSP</sequence>
<evidence type="ECO:0000313" key="3">
    <source>
        <dbReference type="Proteomes" id="UP000000933"/>
    </source>
</evidence>
<reference evidence="3" key="2">
    <citation type="submission" date="2010-04" db="EMBL/GenBank/DDBJ databases">
        <title>Genome sequence of Salinibacter ruber M8.</title>
        <authorList>
            <consortium name="Genoscope"/>
        </authorList>
    </citation>
    <scope>NUCLEOTIDE SEQUENCE [LARGE SCALE GENOMIC DNA]</scope>
    <source>
        <strain evidence="3">M8</strain>
    </source>
</reference>
<gene>
    <name evidence="2" type="ordered locus">SRM_00048</name>
</gene>
<evidence type="ECO:0000313" key="2">
    <source>
        <dbReference type="EMBL" id="CBH22969.1"/>
    </source>
</evidence>
<organism evidence="2 3">
    <name type="scientific">Salinibacter ruber (strain M8)</name>
    <dbReference type="NCBI Taxonomy" id="761659"/>
    <lineage>
        <taxon>Bacteria</taxon>
        <taxon>Pseudomonadati</taxon>
        <taxon>Rhodothermota</taxon>
        <taxon>Rhodothermia</taxon>
        <taxon>Rhodothermales</taxon>
        <taxon>Salinibacteraceae</taxon>
        <taxon>Salinibacter</taxon>
    </lineage>
</organism>
<protein>
    <submittedName>
        <fullName evidence="2">Uncharacterized protein</fullName>
    </submittedName>
</protein>
<reference evidence="2 3" key="1">
    <citation type="journal article" date="2010" name="ISME J.">
        <title>Fine-scale evolution: genomic, phenotypic and ecological differentiation in two coexisting Salinibacter ruber strains.</title>
        <authorList>
            <person name="Pena A."/>
            <person name="Teeling H."/>
            <person name="Huerta-Cepas J."/>
            <person name="Santos F."/>
            <person name="Yarza P."/>
            <person name="Brito-Echeverria J."/>
            <person name="Lucio M."/>
            <person name="Schmitt-Kopplin P."/>
            <person name="Meseguer I."/>
            <person name="Schenowitz C."/>
            <person name="Dossat C."/>
            <person name="Barbe V."/>
            <person name="Dopazo J."/>
            <person name="Rossello-Mora R."/>
            <person name="Schuler M."/>
            <person name="Glockner F.O."/>
            <person name="Amann R."/>
            <person name="Gabaldon T."/>
            <person name="Anton J."/>
        </authorList>
    </citation>
    <scope>NUCLEOTIDE SEQUENCE [LARGE SCALE GENOMIC DNA]</scope>
    <source>
        <strain evidence="2 3">M8</strain>
    </source>
</reference>
<feature type="transmembrane region" description="Helical" evidence="1">
    <location>
        <begin position="48"/>
        <end position="69"/>
    </location>
</feature>
<dbReference type="HOGENOM" id="CLU_2540654_0_0_10"/>
<dbReference type="KEGG" id="srm:SRM_00048"/>
<proteinExistence type="predicted"/>
<keyword evidence="1" id="KW-1133">Transmembrane helix</keyword>
<dbReference type="AlphaFoldDB" id="D5H4L4"/>
<accession>D5H4L4</accession>
<keyword evidence="1" id="KW-0812">Transmembrane</keyword>
<evidence type="ECO:0000256" key="1">
    <source>
        <dbReference type="SAM" id="Phobius"/>
    </source>
</evidence>
<name>D5H4L4_SALRM</name>